<keyword evidence="4" id="KW-1185">Reference proteome</keyword>
<name>A0A8J2UI75_9BACT</name>
<dbReference type="Proteomes" id="UP000607559">
    <property type="component" value="Unassembled WGS sequence"/>
</dbReference>
<feature type="region of interest" description="Disordered" evidence="1">
    <location>
        <begin position="97"/>
        <end position="117"/>
    </location>
</feature>
<feature type="transmembrane region" description="Helical" evidence="2">
    <location>
        <begin position="126"/>
        <end position="143"/>
    </location>
</feature>
<evidence type="ECO:0000313" key="4">
    <source>
        <dbReference type="Proteomes" id="UP000607559"/>
    </source>
</evidence>
<evidence type="ECO:0000256" key="1">
    <source>
        <dbReference type="SAM" id="MobiDB-lite"/>
    </source>
</evidence>
<dbReference type="EMBL" id="BMJC01000006">
    <property type="protein sequence ID" value="GGB21248.1"/>
    <property type="molecule type" value="Genomic_DNA"/>
</dbReference>
<dbReference type="AlphaFoldDB" id="A0A8J2UI75"/>
<keyword evidence="2" id="KW-0812">Transmembrane</keyword>
<feature type="compositionally biased region" description="Low complexity" evidence="1">
    <location>
        <begin position="97"/>
        <end position="109"/>
    </location>
</feature>
<proteinExistence type="predicted"/>
<keyword evidence="2" id="KW-1133">Transmembrane helix</keyword>
<reference evidence="3" key="1">
    <citation type="journal article" date="2014" name="Int. J. Syst. Evol. Microbiol.">
        <title>Complete genome sequence of Corynebacterium casei LMG S-19264T (=DSM 44701T), isolated from a smear-ripened cheese.</title>
        <authorList>
            <consortium name="US DOE Joint Genome Institute (JGI-PGF)"/>
            <person name="Walter F."/>
            <person name="Albersmeier A."/>
            <person name="Kalinowski J."/>
            <person name="Ruckert C."/>
        </authorList>
    </citation>
    <scope>NUCLEOTIDE SEQUENCE</scope>
    <source>
        <strain evidence="3">CGMCC 1.15448</strain>
    </source>
</reference>
<dbReference type="RefSeq" id="WP_188937207.1">
    <property type="nucleotide sequence ID" value="NZ_BMJC01000006.1"/>
</dbReference>
<evidence type="ECO:0000256" key="2">
    <source>
        <dbReference type="SAM" id="Phobius"/>
    </source>
</evidence>
<protein>
    <submittedName>
        <fullName evidence="3">Uncharacterized protein</fullName>
    </submittedName>
</protein>
<gene>
    <name evidence="3" type="ORF">GCM10011511_51280</name>
</gene>
<evidence type="ECO:0000313" key="3">
    <source>
        <dbReference type="EMBL" id="GGB21248.1"/>
    </source>
</evidence>
<organism evidence="3 4">
    <name type="scientific">Puia dinghuensis</name>
    <dbReference type="NCBI Taxonomy" id="1792502"/>
    <lineage>
        <taxon>Bacteria</taxon>
        <taxon>Pseudomonadati</taxon>
        <taxon>Bacteroidota</taxon>
        <taxon>Chitinophagia</taxon>
        <taxon>Chitinophagales</taxon>
        <taxon>Chitinophagaceae</taxon>
        <taxon>Puia</taxon>
    </lineage>
</organism>
<sequence length="433" mass="49083">MSTDESLIRQVKKLYEEKTGWGDSEKWGNQDFLQLSELIREETDVTISHVTLKRIWGKVKYDSLPNTHTLNTLVLFLGFDNWRDFSVKFGNGSNGAAPAPVEPVTEQVVPPTPEQKVERPRRWRKATWLVAPLAVILLVLVFLKGQQPPPQARDYAFSSKKTVTSGLPNSVIFDYDASRSPDDSVVIQQSWDSTRRVKVPRNGHQYTSVYYYPDFYHATLQVQGHVVKTHSLLIKTDGWLPLVEQDPVPVYFKKEEAIADGKMSLSVDQIKAKNIQLQPSPPTVMFANVRDFGEIYSDHFVFETRVKNDYAEGSAVCQLSRIYLLCEGTAIWVPLAAKGCVSTVDLFFTYFYTSGKREDLSGLGVDFNNDVKLRIESDSGKAKIMINDRLAYTVPRHILRSKIIGILYRFQGTGTVDYVSLSNGKVSYKDDFQ</sequence>
<comment type="caution">
    <text evidence="3">The sequence shown here is derived from an EMBL/GenBank/DDBJ whole genome shotgun (WGS) entry which is preliminary data.</text>
</comment>
<keyword evidence="2" id="KW-0472">Membrane</keyword>
<accession>A0A8J2UI75</accession>
<reference evidence="3" key="2">
    <citation type="submission" date="2020-09" db="EMBL/GenBank/DDBJ databases">
        <authorList>
            <person name="Sun Q."/>
            <person name="Zhou Y."/>
        </authorList>
    </citation>
    <scope>NUCLEOTIDE SEQUENCE</scope>
    <source>
        <strain evidence="3">CGMCC 1.15448</strain>
    </source>
</reference>